<gene>
    <name evidence="1" type="ORF">GCM10009798_42340</name>
</gene>
<keyword evidence="2" id="KW-1185">Reference proteome</keyword>
<evidence type="ECO:0000313" key="1">
    <source>
        <dbReference type="EMBL" id="GAA1976674.1"/>
    </source>
</evidence>
<name>A0ABP5DAJ8_9ACTN</name>
<dbReference type="Proteomes" id="UP001500571">
    <property type="component" value="Unassembled WGS sequence"/>
</dbReference>
<comment type="caution">
    <text evidence="1">The sequence shown here is derived from an EMBL/GenBank/DDBJ whole genome shotgun (WGS) entry which is preliminary data.</text>
</comment>
<protein>
    <recommendedName>
        <fullName evidence="3">Nucleotidyltransferase domain-containing protein</fullName>
    </recommendedName>
</protein>
<sequence>MPPATSSPLTPVSDRIVVEESGVMTAPVPASREDAATSVMAALAEACPEGEVRLIGSMATSAGPDAFSDIDVRWAIPPGQASEQLQALRLTLERVAEVESLRVDPEVRPDSCLVFVRFEGWPLWWRVDLEIHATGLRTTDVRGADPWSPAESACMGVIVTVKALARNRPEAAEDLMARALRRVDGTDVAGSWPVRIASLLDHLESSSPSTAALVSRTRHLVREVLGGESGRGADDSDRGLPD</sequence>
<dbReference type="EMBL" id="BAAAPB010000008">
    <property type="protein sequence ID" value="GAA1976674.1"/>
    <property type="molecule type" value="Genomic_DNA"/>
</dbReference>
<proteinExistence type="predicted"/>
<evidence type="ECO:0000313" key="2">
    <source>
        <dbReference type="Proteomes" id="UP001500571"/>
    </source>
</evidence>
<evidence type="ECO:0008006" key="3">
    <source>
        <dbReference type="Google" id="ProtNLM"/>
    </source>
</evidence>
<organism evidence="1 2">
    <name type="scientific">Nocardioides panacihumi</name>
    <dbReference type="NCBI Taxonomy" id="400774"/>
    <lineage>
        <taxon>Bacteria</taxon>
        <taxon>Bacillati</taxon>
        <taxon>Actinomycetota</taxon>
        <taxon>Actinomycetes</taxon>
        <taxon>Propionibacteriales</taxon>
        <taxon>Nocardioidaceae</taxon>
        <taxon>Nocardioides</taxon>
    </lineage>
</organism>
<accession>A0ABP5DAJ8</accession>
<reference evidence="2" key="1">
    <citation type="journal article" date="2019" name="Int. J. Syst. Evol. Microbiol.">
        <title>The Global Catalogue of Microorganisms (GCM) 10K type strain sequencing project: providing services to taxonomists for standard genome sequencing and annotation.</title>
        <authorList>
            <consortium name="The Broad Institute Genomics Platform"/>
            <consortium name="The Broad Institute Genome Sequencing Center for Infectious Disease"/>
            <person name="Wu L."/>
            <person name="Ma J."/>
        </authorList>
    </citation>
    <scope>NUCLEOTIDE SEQUENCE [LARGE SCALE GENOMIC DNA]</scope>
    <source>
        <strain evidence="2">JCM 15309</strain>
    </source>
</reference>